<evidence type="ECO:0000256" key="3">
    <source>
        <dbReference type="ARBA" id="ARBA00022833"/>
    </source>
</evidence>
<dbReference type="CDD" id="cd15571">
    <property type="entry name" value="ePHD"/>
    <property type="match status" value="1"/>
</dbReference>
<dbReference type="InterPro" id="IPR034732">
    <property type="entry name" value="EPHD"/>
</dbReference>
<dbReference type="InterPro" id="IPR050701">
    <property type="entry name" value="Histone_Mod_Regulator"/>
</dbReference>
<evidence type="ECO:0000259" key="7">
    <source>
        <dbReference type="PROSITE" id="PS51805"/>
    </source>
</evidence>
<dbReference type="GO" id="GO:0005634">
    <property type="term" value="C:nucleus"/>
    <property type="evidence" value="ECO:0007669"/>
    <property type="project" value="UniProtKB-ARBA"/>
</dbReference>
<dbReference type="InterPro" id="IPR019786">
    <property type="entry name" value="Zinc_finger_PHD-type_CS"/>
</dbReference>
<dbReference type="GO" id="GO:0008270">
    <property type="term" value="F:zinc ion binding"/>
    <property type="evidence" value="ECO:0007669"/>
    <property type="project" value="UniProtKB-KW"/>
</dbReference>
<dbReference type="PANTHER" id="PTHR13793:SF107">
    <property type="entry name" value="BROMODOMAIN-CONTAINING PROTEIN HOMOLOG"/>
    <property type="match status" value="1"/>
</dbReference>
<reference evidence="8" key="1">
    <citation type="submission" date="2022-12" db="EMBL/GenBank/DDBJ databases">
        <title>Draft genome assemblies for two species of Escallonia (Escalloniales).</title>
        <authorList>
            <person name="Chanderbali A."/>
            <person name="Dervinis C."/>
            <person name="Anghel I."/>
            <person name="Soltis D."/>
            <person name="Soltis P."/>
            <person name="Zapata F."/>
        </authorList>
    </citation>
    <scope>NUCLEOTIDE SEQUENCE</scope>
    <source>
        <strain evidence="8">UCBG64.0493</strain>
        <tissue evidence="8">Leaf</tissue>
    </source>
</reference>
<dbReference type="Gene3D" id="3.30.40.10">
    <property type="entry name" value="Zinc/RING finger domain, C3HC4 (zinc finger)"/>
    <property type="match status" value="3"/>
</dbReference>
<dbReference type="Pfam" id="PF13832">
    <property type="entry name" value="zf-HC5HC2H_2"/>
    <property type="match status" value="1"/>
</dbReference>
<feature type="compositionally biased region" description="Basic and acidic residues" evidence="5">
    <location>
        <begin position="1340"/>
        <end position="1355"/>
    </location>
</feature>
<evidence type="ECO:0000259" key="6">
    <source>
        <dbReference type="PROSITE" id="PS50016"/>
    </source>
</evidence>
<evidence type="ECO:0000256" key="5">
    <source>
        <dbReference type="SAM" id="MobiDB-lite"/>
    </source>
</evidence>
<feature type="domain" description="PHD-type" evidence="6">
    <location>
        <begin position="253"/>
        <end position="304"/>
    </location>
</feature>
<dbReference type="PROSITE" id="PS51805">
    <property type="entry name" value="EPHD"/>
    <property type="match status" value="1"/>
</dbReference>
<evidence type="ECO:0000256" key="1">
    <source>
        <dbReference type="ARBA" id="ARBA00022723"/>
    </source>
</evidence>
<feature type="region of interest" description="Disordered" evidence="5">
    <location>
        <begin position="73"/>
        <end position="97"/>
    </location>
</feature>
<keyword evidence="9" id="KW-1185">Reference proteome</keyword>
<dbReference type="InterPro" id="IPR013083">
    <property type="entry name" value="Znf_RING/FYVE/PHD"/>
</dbReference>
<feature type="region of interest" description="Disordered" evidence="5">
    <location>
        <begin position="960"/>
        <end position="979"/>
    </location>
</feature>
<keyword evidence="1" id="KW-0479">Metal-binding</keyword>
<dbReference type="PROSITE" id="PS01359">
    <property type="entry name" value="ZF_PHD_1"/>
    <property type="match status" value="1"/>
</dbReference>
<dbReference type="InterPro" id="IPR019787">
    <property type="entry name" value="Znf_PHD-finger"/>
</dbReference>
<dbReference type="PANTHER" id="PTHR13793">
    <property type="entry name" value="PHD FINGER PROTEINS"/>
    <property type="match status" value="1"/>
</dbReference>
<keyword evidence="2 4" id="KW-0863">Zinc-finger</keyword>
<feature type="region of interest" description="Disordered" evidence="5">
    <location>
        <begin position="527"/>
        <end position="556"/>
    </location>
</feature>
<dbReference type="PROSITE" id="PS50016">
    <property type="entry name" value="ZF_PHD_2"/>
    <property type="match status" value="2"/>
</dbReference>
<organism evidence="8 9">
    <name type="scientific">Escallonia herrerae</name>
    <dbReference type="NCBI Taxonomy" id="1293975"/>
    <lineage>
        <taxon>Eukaryota</taxon>
        <taxon>Viridiplantae</taxon>
        <taxon>Streptophyta</taxon>
        <taxon>Embryophyta</taxon>
        <taxon>Tracheophyta</taxon>
        <taxon>Spermatophyta</taxon>
        <taxon>Magnoliopsida</taxon>
        <taxon>eudicotyledons</taxon>
        <taxon>Gunneridae</taxon>
        <taxon>Pentapetalae</taxon>
        <taxon>asterids</taxon>
        <taxon>campanulids</taxon>
        <taxon>Escalloniales</taxon>
        <taxon>Escalloniaceae</taxon>
        <taxon>Escallonia</taxon>
    </lineage>
</organism>
<feature type="compositionally biased region" description="Polar residues" evidence="5">
    <location>
        <begin position="968"/>
        <end position="979"/>
    </location>
</feature>
<feature type="region of interest" description="Disordered" evidence="5">
    <location>
        <begin position="1"/>
        <end position="34"/>
    </location>
</feature>
<name>A0AA88WRZ3_9ASTE</name>
<dbReference type="EMBL" id="JAVXUP010000345">
    <property type="protein sequence ID" value="KAK3030295.1"/>
    <property type="molecule type" value="Genomic_DNA"/>
</dbReference>
<keyword evidence="3" id="KW-0862">Zinc</keyword>
<comment type="caution">
    <text evidence="8">The sequence shown here is derived from an EMBL/GenBank/DDBJ whole genome shotgun (WGS) entry which is preliminary data.</text>
</comment>
<evidence type="ECO:0000313" key="8">
    <source>
        <dbReference type="EMBL" id="KAK3030295.1"/>
    </source>
</evidence>
<gene>
    <name evidence="8" type="ORF">RJ639_038388</name>
</gene>
<proteinExistence type="predicted"/>
<feature type="region of interest" description="Disordered" evidence="5">
    <location>
        <begin position="648"/>
        <end position="673"/>
    </location>
</feature>
<dbReference type="SMART" id="SM00249">
    <property type="entry name" value="PHD"/>
    <property type="match status" value="3"/>
</dbReference>
<feature type="domain" description="PHD-type" evidence="7">
    <location>
        <begin position="311"/>
        <end position="453"/>
    </location>
</feature>
<dbReference type="SUPFAM" id="SSF57903">
    <property type="entry name" value="FYVE/PHD zinc finger"/>
    <property type="match status" value="2"/>
</dbReference>
<dbReference type="GO" id="GO:0006357">
    <property type="term" value="P:regulation of transcription by RNA polymerase II"/>
    <property type="evidence" value="ECO:0007669"/>
    <property type="project" value="TreeGrafter"/>
</dbReference>
<evidence type="ECO:0000313" key="9">
    <source>
        <dbReference type="Proteomes" id="UP001188597"/>
    </source>
</evidence>
<accession>A0AA88WRZ3</accession>
<sequence>MTCVAANGEVKPSPISRVPAKIPAKQPADKPVPVSLDLYTQARKALSQRSPFDEAGQGPSVLTLPSGLAGLLSKQSDSRKRHKKSHSGAEAKSSGADRAKNARAASFWAGTEDYFRELVVDDIDKLYEGSTLGFLASSKCLCIPFLANAVQVKICNGDRSADVVTENGLGVEKEAKEEVPQLMEIDGAGGNDLPKEDEGCPSPLGTATGIEWLLGSRSKIYLTSERPSKKRKLLGGDAGLKKLLVSCPADGSSSLCHYCNMGDLGDQLNRLFVCSSCGVTVHQRCYGVQDGTVGQWLCSLCKQKNESQSIDRPCLLCPRKGGALKPVRKRGPERDSGLPMEFVHLFCCQWIPEVYIEDTRTMEPVVNVEGIKETRRKLVCHLCKVKCGAGVRIPTFAYCNRGAVLVPFDLVGKDLRFNSFKWTVEREARYRMEIWGKSGCDDVELRAFCSKHSEVLNSGCTHQMGDLSIPVGSDTCSTVHQPQSVVGKSHKFKVGRREGDKAAVCSDTATMELDKLGGSISCDDGLSDNRSNSNVQSECADGAQQPTDAIDKNGGENDNTFDTLKFTLMLKKLIDRGKVNMKDVASEIGVSPTSLASKLDDCLTPDLLCKIVKWLRSHALIGSSQKNLKLKLKSATLSKAEMRVTDGTDVASASESDIPDDVPVKSVPPRRRTKSSIKVLKDNKVISPSKETLGHEGTVMAEILLEPVIEDASAINSSKHEVMCSLSEVGQAKVVAISQQNAMSNSDLADPICSVNISHLPDLIREESLSNSYVHPLVHKKLMQLQNGFLSRIRNCEYDGPRNSEVSPSKASSSPAICCQNQNSSSSDLIENFGVNVEQLVKARNRGVLDMSPVDEMEGELIFQQHRLLQNAVTRKRFSDDLICKVANGLPKEIDSVGEQNWDGVLANQYLSELKEVRKQGRKERRHKEAQAVLAAATAAAAASSRISSIRKDTLDEHAPPENLLKVNPSSGRTGLYVQSTPRTKDTLSRLAMARASSEKHFDNVQSTSDLSKEHFRTCDVCRRCDTVLNPTVVCSNCKVAVHLDCYWSAKDSTGPWCCELCDELASSRNSGWEKPYFVAECGFCGGTTGAFRKSTDGQWVHAFCAEWVLDLTLRRGQANPVEGMCYYGHCQSTFHPSCARSAGFYMIAKAAGGKLQHKAYCEKHSSIERAKAETHKHGVEELKSLKQVRVELERLRLLCERIIKREKFKRELVLCSHDILASNRDSVTLSSLARSSYFPPDVSSESATTSLKGYTDDYKSGSEAHQRSDDITVDSTIAGKRRVKFPVPVENDQKTDDSSTSQQLFEQKPKERTSFSGKQIPHRAAQRPSSIASESTSDDGEKRSKYRKHTETFEKELVMTSDQASMRNQRLPKGFVYVPIGCLSNEKESVPDASSRQQDG</sequence>
<feature type="region of interest" description="Disordered" evidence="5">
    <location>
        <begin position="1283"/>
        <end position="1355"/>
    </location>
</feature>
<feature type="domain" description="PHD-type" evidence="6">
    <location>
        <begin position="1016"/>
        <end position="1065"/>
    </location>
</feature>
<evidence type="ECO:0000256" key="4">
    <source>
        <dbReference type="PROSITE-ProRule" id="PRU00146"/>
    </source>
</evidence>
<dbReference type="Pfam" id="PF13831">
    <property type="entry name" value="PHD_2"/>
    <property type="match status" value="2"/>
</dbReference>
<dbReference type="InterPro" id="IPR011011">
    <property type="entry name" value="Znf_FYVE_PHD"/>
</dbReference>
<evidence type="ECO:0000256" key="2">
    <source>
        <dbReference type="ARBA" id="ARBA00022771"/>
    </source>
</evidence>
<feature type="compositionally biased region" description="Polar residues" evidence="5">
    <location>
        <begin position="528"/>
        <end position="537"/>
    </location>
</feature>
<dbReference type="Proteomes" id="UP001188597">
    <property type="component" value="Unassembled WGS sequence"/>
</dbReference>
<dbReference type="InterPro" id="IPR001965">
    <property type="entry name" value="Znf_PHD"/>
</dbReference>
<protein>
    <submittedName>
        <fullName evidence="8">Uncharacterized protein</fullName>
    </submittedName>
</protein>